<evidence type="ECO:0000256" key="2">
    <source>
        <dbReference type="ARBA" id="ARBA00007362"/>
    </source>
</evidence>
<feature type="transmembrane region" description="Helical" evidence="6">
    <location>
        <begin position="115"/>
        <end position="136"/>
    </location>
</feature>
<reference evidence="8" key="1">
    <citation type="submission" date="2023-06" db="EMBL/GenBank/DDBJ databases">
        <title>Two novel species of Acinetobacter isolated from motorbike repairing workshop in Vietnam.</title>
        <authorList>
            <person name="Le N.T.T."/>
        </authorList>
    </citation>
    <scope>NUCLEOTIDE SEQUENCE</scope>
    <source>
        <strain evidence="8">VNH17</strain>
    </source>
</reference>
<feature type="transmembrane region" description="Helical" evidence="6">
    <location>
        <begin position="89"/>
        <end position="109"/>
    </location>
</feature>
<comment type="similarity">
    <text evidence="2">Belongs to the EamA transporter family.</text>
</comment>
<evidence type="ECO:0000313" key="9">
    <source>
        <dbReference type="Proteomes" id="UP001168524"/>
    </source>
</evidence>
<dbReference type="Proteomes" id="UP001168524">
    <property type="component" value="Unassembled WGS sequence"/>
</dbReference>
<feature type="domain" description="EamA" evidence="7">
    <location>
        <begin position="32"/>
        <end position="160"/>
    </location>
</feature>
<proteinExistence type="inferred from homology"/>
<organism evidence="8 9">
    <name type="scientific">Acinetobacter thutiue</name>
    <dbReference type="NCBI Taxonomy" id="2998078"/>
    <lineage>
        <taxon>Bacteria</taxon>
        <taxon>Pseudomonadati</taxon>
        <taxon>Pseudomonadota</taxon>
        <taxon>Gammaproteobacteria</taxon>
        <taxon>Moraxellales</taxon>
        <taxon>Moraxellaceae</taxon>
        <taxon>Acinetobacter</taxon>
    </lineage>
</organism>
<evidence type="ECO:0000313" key="8">
    <source>
        <dbReference type="EMBL" id="MDN0014133.1"/>
    </source>
</evidence>
<dbReference type="InterPro" id="IPR000620">
    <property type="entry name" value="EamA_dom"/>
</dbReference>
<dbReference type="PANTHER" id="PTHR32322:SF2">
    <property type="entry name" value="EAMA DOMAIN-CONTAINING PROTEIN"/>
    <property type="match status" value="1"/>
</dbReference>
<feature type="transmembrane region" description="Helical" evidence="6">
    <location>
        <begin position="148"/>
        <end position="167"/>
    </location>
</feature>
<dbReference type="RefSeq" id="WP_267980358.1">
    <property type="nucleotide sequence ID" value="NZ_JAPQKF010000002.1"/>
</dbReference>
<feature type="transmembrane region" description="Helical" evidence="6">
    <location>
        <begin position="173"/>
        <end position="192"/>
    </location>
</feature>
<dbReference type="InterPro" id="IPR037185">
    <property type="entry name" value="EmrE-like"/>
</dbReference>
<feature type="transmembrane region" description="Helical" evidence="6">
    <location>
        <begin position="56"/>
        <end position="77"/>
    </location>
</feature>
<keyword evidence="5 6" id="KW-0472">Membrane</keyword>
<evidence type="ECO:0000256" key="3">
    <source>
        <dbReference type="ARBA" id="ARBA00022692"/>
    </source>
</evidence>
<comment type="subcellular location">
    <subcellularLocation>
        <location evidence="1">Membrane</location>
        <topology evidence="1">Multi-pass membrane protein</topology>
    </subcellularLocation>
</comment>
<protein>
    <submittedName>
        <fullName evidence="8">DMT family transporter</fullName>
    </submittedName>
</protein>
<evidence type="ECO:0000256" key="6">
    <source>
        <dbReference type="SAM" id="Phobius"/>
    </source>
</evidence>
<feature type="transmembrane region" description="Helical" evidence="6">
    <location>
        <begin position="235"/>
        <end position="257"/>
    </location>
</feature>
<feature type="transmembrane region" description="Helical" evidence="6">
    <location>
        <begin position="204"/>
        <end position="223"/>
    </location>
</feature>
<dbReference type="EMBL" id="JAUDZE010000002">
    <property type="protein sequence ID" value="MDN0014133.1"/>
    <property type="molecule type" value="Genomic_DNA"/>
</dbReference>
<evidence type="ECO:0000256" key="5">
    <source>
        <dbReference type="ARBA" id="ARBA00023136"/>
    </source>
</evidence>
<comment type="caution">
    <text evidence="8">The sequence shown here is derived from an EMBL/GenBank/DDBJ whole genome shotgun (WGS) entry which is preliminary data.</text>
</comment>
<dbReference type="PANTHER" id="PTHR32322">
    <property type="entry name" value="INNER MEMBRANE TRANSPORTER"/>
    <property type="match status" value="1"/>
</dbReference>
<feature type="transmembrane region" description="Helical" evidence="6">
    <location>
        <begin position="32"/>
        <end position="50"/>
    </location>
</feature>
<keyword evidence="9" id="KW-1185">Reference proteome</keyword>
<dbReference type="Gene3D" id="1.10.3730.20">
    <property type="match status" value="1"/>
</dbReference>
<evidence type="ECO:0000256" key="4">
    <source>
        <dbReference type="ARBA" id="ARBA00022989"/>
    </source>
</evidence>
<evidence type="ECO:0000256" key="1">
    <source>
        <dbReference type="ARBA" id="ARBA00004141"/>
    </source>
</evidence>
<sequence length="316" mass="35253">MSQFQQKNFIQTTQVQPTVVPANPRLATVGQFIAVVLIWSLTPLAAVWTVHEIHWAWGLFLRFSIAIPLALICLFYFRLKLIINKKSLMSYAAGALGLFGSMTFCYIGATRISSGMISIIFGTAPLWSGLIAVFILKREHFLKRQWYGLSLAIFGLALTMGIGADHIQMDMLGVGYVMLAVFLYVISMFAVAKVGADIHPIIQTTGSTLVSWLGYVCLLPFFMNEMPTQLPSLQASLAILYSAFFSSILAMIFYFHLIQKLNPTTVMLITILTPVLATFWGVFFNHEPLSSHLIMGLIFLCLGLSLYAYRNKARVL</sequence>
<dbReference type="Pfam" id="PF00892">
    <property type="entry name" value="EamA"/>
    <property type="match status" value="2"/>
</dbReference>
<accession>A0ABT7WN77</accession>
<gene>
    <name evidence="8" type="ORF">QTA56_07765</name>
</gene>
<feature type="transmembrane region" description="Helical" evidence="6">
    <location>
        <begin position="289"/>
        <end position="309"/>
    </location>
</feature>
<keyword evidence="3 6" id="KW-0812">Transmembrane</keyword>
<feature type="domain" description="EamA" evidence="7">
    <location>
        <begin position="172"/>
        <end position="307"/>
    </location>
</feature>
<feature type="transmembrane region" description="Helical" evidence="6">
    <location>
        <begin position="264"/>
        <end position="283"/>
    </location>
</feature>
<keyword evidence="4 6" id="KW-1133">Transmembrane helix</keyword>
<evidence type="ECO:0000259" key="7">
    <source>
        <dbReference type="Pfam" id="PF00892"/>
    </source>
</evidence>
<dbReference type="SUPFAM" id="SSF103481">
    <property type="entry name" value="Multidrug resistance efflux transporter EmrE"/>
    <property type="match status" value="2"/>
</dbReference>
<name>A0ABT7WN77_9GAMM</name>
<dbReference type="InterPro" id="IPR050638">
    <property type="entry name" value="AA-Vitamin_Transporters"/>
</dbReference>